<evidence type="ECO:0000313" key="2">
    <source>
        <dbReference type="EMBL" id="RSL84834.1"/>
    </source>
</evidence>
<protein>
    <recommendedName>
        <fullName evidence="1">DUF1214 domain-containing protein</fullName>
    </recommendedName>
</protein>
<sequence>MRLQSLIVITGAAVGSFAARNVLDTPSQKSLDALAGKIHKTHPYDDLVAELRQTFLETTEQYGYHIARNPIQEKRLDVAMDEFAFACLQRIVNDDPARPAVYWVESGPRAGVFGGRFGYDNADNIYRSIPVNSSYSYVIRGKRSQIADATFSVQDDWNLTPTTSTLTKEKMLVSEDGSYTITVNSSASDSPNHIQTTPGSRFLMIRNNLADWLAEGPDYLEVSVVESTAPPTKALSEKEIIRRAKEEMRLSIPTYGQLIQGVWTLSQPQNVIIPPNQIPESGALATQATSFSHVNLTKSEAMVITIDPADAAYWSLVTHNLFQTTVNPRDHTESLNMAQIVPNENGTTTMVLSSVDPGVHNWLKLQDEGQGEIVTRFQGLPVATEDTGVGINIWSQVVLLEELDKYLPEGTKRVTKAERALQLKERQRGWDRIRKF</sequence>
<keyword evidence="3" id="KW-1185">Reference proteome</keyword>
<feature type="domain" description="DUF1214" evidence="1">
    <location>
        <begin position="302"/>
        <end position="377"/>
    </location>
</feature>
<reference evidence="2 3" key="1">
    <citation type="submission" date="2017-06" db="EMBL/GenBank/DDBJ databases">
        <title>Comparative genomic analysis of Ambrosia Fusariam Clade fungi.</title>
        <authorList>
            <person name="Stajich J.E."/>
            <person name="Carrillo J."/>
            <person name="Kijimoto T."/>
            <person name="Eskalen A."/>
            <person name="O'Donnell K."/>
            <person name="Kasson M."/>
        </authorList>
    </citation>
    <scope>NUCLEOTIDE SEQUENCE [LARGE SCALE GENOMIC DNA]</scope>
    <source>
        <strain evidence="2 3">NRRL62579</strain>
    </source>
</reference>
<dbReference type="InterPro" id="IPR010621">
    <property type="entry name" value="DUF1214"/>
</dbReference>
<organism evidence="2 3">
    <name type="scientific">Fusarium oligoseptatum</name>
    <dbReference type="NCBI Taxonomy" id="2604345"/>
    <lineage>
        <taxon>Eukaryota</taxon>
        <taxon>Fungi</taxon>
        <taxon>Dikarya</taxon>
        <taxon>Ascomycota</taxon>
        <taxon>Pezizomycotina</taxon>
        <taxon>Sordariomycetes</taxon>
        <taxon>Hypocreomycetidae</taxon>
        <taxon>Hypocreales</taxon>
        <taxon>Nectriaceae</taxon>
        <taxon>Fusarium</taxon>
        <taxon>Fusarium solani species complex</taxon>
    </lineage>
</organism>
<dbReference type="EMBL" id="NKCK01000338">
    <property type="protein sequence ID" value="RSL84834.1"/>
    <property type="molecule type" value="Genomic_DNA"/>
</dbReference>
<name>A0A428S533_9HYPO</name>
<gene>
    <name evidence="2" type="ORF">CEP52_016336</name>
</gene>
<dbReference type="Pfam" id="PF06742">
    <property type="entry name" value="DUF1214"/>
    <property type="match status" value="1"/>
</dbReference>
<accession>A0A428S533</accession>
<comment type="caution">
    <text evidence="2">The sequence shown here is derived from an EMBL/GenBank/DDBJ whole genome shotgun (WGS) entry which is preliminary data.</text>
</comment>
<evidence type="ECO:0000313" key="3">
    <source>
        <dbReference type="Proteomes" id="UP000287144"/>
    </source>
</evidence>
<dbReference type="Proteomes" id="UP000287144">
    <property type="component" value="Unassembled WGS sequence"/>
</dbReference>
<proteinExistence type="predicted"/>
<dbReference type="AlphaFoldDB" id="A0A428S533"/>
<evidence type="ECO:0000259" key="1">
    <source>
        <dbReference type="Pfam" id="PF06742"/>
    </source>
</evidence>